<evidence type="ECO:0000313" key="3">
    <source>
        <dbReference type="Proteomes" id="UP001162156"/>
    </source>
</evidence>
<dbReference type="AlphaFoldDB" id="A0AAV8WXL7"/>
<keyword evidence="1" id="KW-0812">Transmembrane</keyword>
<organism evidence="2 3">
    <name type="scientific">Rhamnusium bicolor</name>
    <dbReference type="NCBI Taxonomy" id="1586634"/>
    <lineage>
        <taxon>Eukaryota</taxon>
        <taxon>Metazoa</taxon>
        <taxon>Ecdysozoa</taxon>
        <taxon>Arthropoda</taxon>
        <taxon>Hexapoda</taxon>
        <taxon>Insecta</taxon>
        <taxon>Pterygota</taxon>
        <taxon>Neoptera</taxon>
        <taxon>Endopterygota</taxon>
        <taxon>Coleoptera</taxon>
        <taxon>Polyphaga</taxon>
        <taxon>Cucujiformia</taxon>
        <taxon>Chrysomeloidea</taxon>
        <taxon>Cerambycidae</taxon>
        <taxon>Lepturinae</taxon>
        <taxon>Rhagiini</taxon>
        <taxon>Rhamnusium</taxon>
    </lineage>
</organism>
<keyword evidence="1" id="KW-1133">Transmembrane helix</keyword>
<sequence>MDIMITIYGCLFLIGMVGNGTLAVSLWWGRGSKSPLLLGLVVADFFVCCLSGPITAALYTLPPNSTAWLLVAQFMQCLEHVYIHFSIIVSSMLLRELVNDDLQEYRNCMRMTKEQLNRLLNQTSPLITKNGAVMRAAIADEMELEITSDRYLAIGSSSYRTFKHPWKKGLMIGRITLVHIIPACTVMLSHLGVHAKLTALSLTARAKHGELPLPIPLMRRPTHVIIVAGMPQ</sequence>
<dbReference type="Proteomes" id="UP001162156">
    <property type="component" value="Unassembled WGS sequence"/>
</dbReference>
<name>A0AAV8WXL7_9CUCU</name>
<gene>
    <name evidence="2" type="ORF">NQ314_016279</name>
</gene>
<dbReference type="Gene3D" id="1.20.1070.10">
    <property type="entry name" value="Rhodopsin 7-helix transmembrane proteins"/>
    <property type="match status" value="1"/>
</dbReference>
<dbReference type="EMBL" id="JANEYF010004530">
    <property type="protein sequence ID" value="KAJ8930860.1"/>
    <property type="molecule type" value="Genomic_DNA"/>
</dbReference>
<protein>
    <recommendedName>
        <fullName evidence="4">G-protein coupled receptors family 1 profile domain-containing protein</fullName>
    </recommendedName>
</protein>
<feature type="transmembrane region" description="Helical" evidence="1">
    <location>
        <begin position="6"/>
        <end position="29"/>
    </location>
</feature>
<keyword evidence="1" id="KW-0472">Membrane</keyword>
<comment type="caution">
    <text evidence="2">The sequence shown here is derived from an EMBL/GenBank/DDBJ whole genome shotgun (WGS) entry which is preliminary data.</text>
</comment>
<reference evidence="2" key="1">
    <citation type="journal article" date="2023" name="Insect Mol. Biol.">
        <title>Genome sequencing provides insights into the evolution of gene families encoding plant cell wall-degrading enzymes in longhorned beetles.</title>
        <authorList>
            <person name="Shin N.R."/>
            <person name="Okamura Y."/>
            <person name="Kirsch R."/>
            <person name="Pauchet Y."/>
        </authorList>
    </citation>
    <scope>NUCLEOTIDE SEQUENCE</scope>
    <source>
        <strain evidence="2">RBIC_L_NR</strain>
    </source>
</reference>
<feature type="transmembrane region" description="Helical" evidence="1">
    <location>
        <begin position="36"/>
        <end position="61"/>
    </location>
</feature>
<evidence type="ECO:0000313" key="2">
    <source>
        <dbReference type="EMBL" id="KAJ8930860.1"/>
    </source>
</evidence>
<evidence type="ECO:0008006" key="4">
    <source>
        <dbReference type="Google" id="ProtNLM"/>
    </source>
</evidence>
<feature type="non-terminal residue" evidence="2">
    <location>
        <position position="232"/>
    </location>
</feature>
<evidence type="ECO:0000256" key="1">
    <source>
        <dbReference type="SAM" id="Phobius"/>
    </source>
</evidence>
<keyword evidence="3" id="KW-1185">Reference proteome</keyword>
<proteinExistence type="predicted"/>
<accession>A0AAV8WXL7</accession>